<dbReference type="AlphaFoldDB" id="A0A7X2P6M7"/>
<dbReference type="RefSeq" id="WP_330579082.1">
    <property type="nucleotide sequence ID" value="NZ_VUMV01000001.1"/>
</dbReference>
<sequence length="104" mass="12355">MKKYKLSFLPLFEEDLNEIVDYITTDLQNPSAADRLVDDIESAIRNRLEAPLSFAPFHSSKKRPHPYYRINVRNFSVFYVVIDDTMEVRRVLYSKRDLEKLLND</sequence>
<keyword evidence="1" id="KW-1277">Toxin-antitoxin system</keyword>
<dbReference type="Gene3D" id="3.30.2310.20">
    <property type="entry name" value="RelE-like"/>
    <property type="match status" value="1"/>
</dbReference>
<comment type="caution">
    <text evidence="2">The sequence shown here is derived from an EMBL/GenBank/DDBJ whole genome shotgun (WGS) entry which is preliminary data.</text>
</comment>
<dbReference type="InterPro" id="IPR035093">
    <property type="entry name" value="RelE/ParE_toxin_dom_sf"/>
</dbReference>
<organism evidence="2 3">
    <name type="scientific">Bilifractor porci</name>
    <dbReference type="NCBI Taxonomy" id="2606636"/>
    <lineage>
        <taxon>Bacteria</taxon>
        <taxon>Bacillati</taxon>
        <taxon>Bacillota</taxon>
        <taxon>Clostridia</taxon>
        <taxon>Lachnospirales</taxon>
        <taxon>Lachnospiraceae</taxon>
        <taxon>Bilifractor</taxon>
    </lineage>
</organism>
<dbReference type="Proteomes" id="UP000466864">
    <property type="component" value="Unassembled WGS sequence"/>
</dbReference>
<accession>A0A7X2P6M7</accession>
<proteinExistence type="predicted"/>
<evidence type="ECO:0000313" key="3">
    <source>
        <dbReference type="Proteomes" id="UP000466864"/>
    </source>
</evidence>
<keyword evidence="3" id="KW-1185">Reference proteome</keyword>
<name>A0A7X2P6M7_9FIRM</name>
<evidence type="ECO:0000256" key="1">
    <source>
        <dbReference type="ARBA" id="ARBA00022649"/>
    </source>
</evidence>
<protein>
    <submittedName>
        <fullName evidence="2">Type II toxin-antitoxin system RelE/ParE family toxin</fullName>
    </submittedName>
</protein>
<dbReference type="Pfam" id="PF05016">
    <property type="entry name" value="ParE_toxin"/>
    <property type="match status" value="1"/>
</dbReference>
<gene>
    <name evidence="2" type="ORF">FYJ60_02580</name>
</gene>
<reference evidence="2 3" key="1">
    <citation type="submission" date="2019-08" db="EMBL/GenBank/DDBJ databases">
        <title>In-depth cultivation of the pig gut microbiome towards novel bacterial diversity and tailored functional studies.</title>
        <authorList>
            <person name="Wylensek D."/>
            <person name="Hitch T.C.A."/>
            <person name="Clavel T."/>
        </authorList>
    </citation>
    <scope>NUCLEOTIDE SEQUENCE [LARGE SCALE GENOMIC DNA]</scope>
    <source>
        <strain evidence="2 3">Oil+RF-744-WCA-WT-13</strain>
    </source>
</reference>
<dbReference type="EMBL" id="VUMV01000001">
    <property type="protein sequence ID" value="MST81212.1"/>
    <property type="molecule type" value="Genomic_DNA"/>
</dbReference>
<evidence type="ECO:0000313" key="2">
    <source>
        <dbReference type="EMBL" id="MST81212.1"/>
    </source>
</evidence>
<dbReference type="InterPro" id="IPR007712">
    <property type="entry name" value="RelE/ParE_toxin"/>
</dbReference>